<dbReference type="Proteomes" id="UP000027178">
    <property type="component" value="Unassembled WGS sequence"/>
</dbReference>
<accession>A0A066Z3X5</accession>
<keyword evidence="2" id="KW-1185">Reference proteome</keyword>
<dbReference type="EMBL" id="JNBY01000051">
    <property type="protein sequence ID" value="KDN86954.1"/>
    <property type="molecule type" value="Genomic_DNA"/>
</dbReference>
<name>A0A066Z3X5_9ACTN</name>
<dbReference type="HOGENOM" id="CLU_088918_0_0_11"/>
<dbReference type="OrthoDB" id="5182530at2"/>
<protein>
    <recommendedName>
        <fullName evidence="3">ABM domain-containing protein</fullName>
    </recommendedName>
</protein>
<gene>
    <name evidence="1" type="ORF">KCH_14000</name>
</gene>
<reference evidence="1 2" key="1">
    <citation type="submission" date="2014-05" db="EMBL/GenBank/DDBJ databases">
        <title>Draft Genome Sequence of Kitasatospora cheerisanensis KCTC 2395.</title>
        <authorList>
            <person name="Nam D.H."/>
        </authorList>
    </citation>
    <scope>NUCLEOTIDE SEQUENCE [LARGE SCALE GENOMIC DNA]</scope>
    <source>
        <strain evidence="1 2">KCTC 2395</strain>
    </source>
</reference>
<dbReference type="eggNOG" id="COG2329">
    <property type="taxonomic scope" value="Bacteria"/>
</dbReference>
<dbReference type="AlphaFoldDB" id="A0A066Z3X5"/>
<comment type="caution">
    <text evidence="1">The sequence shown here is derived from an EMBL/GenBank/DDBJ whole genome shotgun (WGS) entry which is preliminary data.</text>
</comment>
<evidence type="ECO:0000313" key="1">
    <source>
        <dbReference type="EMBL" id="KDN86954.1"/>
    </source>
</evidence>
<dbReference type="RefSeq" id="WP_035860045.1">
    <property type="nucleotide sequence ID" value="NZ_KK853997.1"/>
</dbReference>
<proteinExistence type="predicted"/>
<organism evidence="1 2">
    <name type="scientific">Kitasatospora cheerisanensis KCTC 2395</name>
    <dbReference type="NCBI Taxonomy" id="1348663"/>
    <lineage>
        <taxon>Bacteria</taxon>
        <taxon>Bacillati</taxon>
        <taxon>Actinomycetota</taxon>
        <taxon>Actinomycetes</taxon>
        <taxon>Kitasatosporales</taxon>
        <taxon>Streptomycetaceae</taxon>
        <taxon>Kitasatospora</taxon>
    </lineage>
</organism>
<dbReference type="PATRIC" id="fig|1348663.4.peg.1341"/>
<evidence type="ECO:0008006" key="3">
    <source>
        <dbReference type="Google" id="ProtNLM"/>
    </source>
</evidence>
<evidence type="ECO:0000313" key="2">
    <source>
        <dbReference type="Proteomes" id="UP000027178"/>
    </source>
</evidence>
<sequence length="201" mass="21458">MYVRTVYATGDPALLEDSLDALRGEAVELLSGQPGYRGYGLFANRRVGTLTMASWWDTPEHESASDNALADRRDTLLVPFAATVAVDRWEVAAANPGPAVENGGFRLVRFAFDPGTVDELVRGFEENSLPAMREVDGYVGSAMLIDRRRSIGAVGAIFADRGAFEASRGPQAAVRAAASRAAGTVVYGLEEFDVVLMDGPG</sequence>